<sequence length="529" mass="59238">MVKELDAEIGSGSLLESIKSNKPPIQVILDVGALIVDLNNEQVARRWLGITPSAQKQAVIFLDKQDDILVLNRAGFVEPFHASPFAGNTDACLVFLDEAHTRGINLILPDDYRAATILGPKLTKDWLVQACMRLRKLGKGQSITFIVPAEIQMRIREVCNIMDGASLAVSDVLCWSITETWAESRKSIPLWAMQGLRHQRQEAIWTTQVETRDVDDISGHDLASYFEDEAMSLEARYCPKGGNASQVLQEHFNNPLLAGRHDQIDAIKDKCERFQLAHFDSASFQEEQERELAPEIEQERQVEKPPGVQPEKHSLHPNVLSLVESGGVPRKEGFLAAFRTFERSSMAHSIRLDHFGRQLLILSLESLSILVVLSPYEANELLPRIEKSSHVRLRVYASRHTLSLPSLQHLSLNVTPPESSPWTAPRTEVMHLNLFAGQLYFQSMHEYRHACAYLGLSVVPNNSSSDLGEDGFVGQSAVYPDCGFTRSPTAFLHFVMANVRRNRQDISKTHVGRMLAGDILCDGDFLDES</sequence>
<evidence type="ECO:0000256" key="1">
    <source>
        <dbReference type="ARBA" id="ARBA00000707"/>
    </source>
</evidence>
<evidence type="ECO:0000256" key="7">
    <source>
        <dbReference type="SAM" id="MobiDB-lite"/>
    </source>
</evidence>
<keyword evidence="9" id="KW-1185">Reference proteome</keyword>
<evidence type="ECO:0000313" key="9">
    <source>
        <dbReference type="Proteomes" id="UP001295740"/>
    </source>
</evidence>
<dbReference type="EMBL" id="CAUWAG010000020">
    <property type="protein sequence ID" value="CAJ2514316.1"/>
    <property type="molecule type" value="Genomic_DNA"/>
</dbReference>
<dbReference type="AlphaFoldDB" id="A0AAI8YR68"/>
<keyword evidence="6" id="KW-0788">Thiol protease</keyword>
<dbReference type="EC" id="3.4.19.12" evidence="2"/>
<evidence type="ECO:0000256" key="6">
    <source>
        <dbReference type="ARBA" id="ARBA00022807"/>
    </source>
</evidence>
<dbReference type="PANTHER" id="PTHR13367">
    <property type="entry name" value="UBIQUITIN THIOESTERASE"/>
    <property type="match status" value="1"/>
</dbReference>
<keyword evidence="5" id="KW-0378">Hydrolase</keyword>
<protein>
    <recommendedName>
        <fullName evidence="2">ubiquitinyl hydrolase 1</fullName>
        <ecNumber evidence="2">3.4.19.12</ecNumber>
    </recommendedName>
</protein>
<dbReference type="Proteomes" id="UP001295740">
    <property type="component" value="Unassembled WGS sequence"/>
</dbReference>
<evidence type="ECO:0000256" key="3">
    <source>
        <dbReference type="ARBA" id="ARBA00022670"/>
    </source>
</evidence>
<evidence type="ECO:0000256" key="2">
    <source>
        <dbReference type="ARBA" id="ARBA00012759"/>
    </source>
</evidence>
<name>A0AAI8YR68_9PEZI</name>
<keyword evidence="4" id="KW-0833">Ubl conjugation pathway</keyword>
<evidence type="ECO:0000313" key="8">
    <source>
        <dbReference type="EMBL" id="CAJ2514316.1"/>
    </source>
</evidence>
<proteinExistence type="predicted"/>
<dbReference type="GO" id="GO:0004843">
    <property type="term" value="F:cysteine-type deubiquitinase activity"/>
    <property type="evidence" value="ECO:0007669"/>
    <property type="project" value="UniProtKB-EC"/>
</dbReference>
<keyword evidence="3" id="KW-0645">Protease</keyword>
<dbReference type="PANTHER" id="PTHR13367:SF34">
    <property type="match status" value="1"/>
</dbReference>
<dbReference type="InterPro" id="IPR051346">
    <property type="entry name" value="OTU_Deubiquitinase"/>
</dbReference>
<comment type="caution">
    <text evidence="8">The sequence shown here is derived from an EMBL/GenBank/DDBJ whole genome shotgun (WGS) entry which is preliminary data.</text>
</comment>
<feature type="region of interest" description="Disordered" evidence="7">
    <location>
        <begin position="294"/>
        <end position="314"/>
    </location>
</feature>
<reference evidence="8" key="1">
    <citation type="submission" date="2023-10" db="EMBL/GenBank/DDBJ databases">
        <authorList>
            <person name="Hackl T."/>
        </authorList>
    </citation>
    <scope>NUCLEOTIDE SEQUENCE</scope>
</reference>
<evidence type="ECO:0000256" key="5">
    <source>
        <dbReference type="ARBA" id="ARBA00022801"/>
    </source>
</evidence>
<feature type="compositionally biased region" description="Basic and acidic residues" evidence="7">
    <location>
        <begin position="294"/>
        <end position="303"/>
    </location>
</feature>
<gene>
    <name evidence="8" type="ORF">KHLLAP_LOCUS14784</name>
</gene>
<organism evidence="8 9">
    <name type="scientific">Anthostomella pinea</name>
    <dbReference type="NCBI Taxonomy" id="933095"/>
    <lineage>
        <taxon>Eukaryota</taxon>
        <taxon>Fungi</taxon>
        <taxon>Dikarya</taxon>
        <taxon>Ascomycota</taxon>
        <taxon>Pezizomycotina</taxon>
        <taxon>Sordariomycetes</taxon>
        <taxon>Xylariomycetidae</taxon>
        <taxon>Xylariales</taxon>
        <taxon>Xylariaceae</taxon>
        <taxon>Anthostomella</taxon>
    </lineage>
</organism>
<dbReference type="GO" id="GO:0006508">
    <property type="term" value="P:proteolysis"/>
    <property type="evidence" value="ECO:0007669"/>
    <property type="project" value="UniProtKB-KW"/>
</dbReference>
<evidence type="ECO:0000256" key="4">
    <source>
        <dbReference type="ARBA" id="ARBA00022786"/>
    </source>
</evidence>
<comment type="catalytic activity">
    <reaction evidence="1">
        <text>Thiol-dependent hydrolysis of ester, thioester, amide, peptide and isopeptide bonds formed by the C-terminal Gly of ubiquitin (a 76-residue protein attached to proteins as an intracellular targeting signal).</text>
        <dbReference type="EC" id="3.4.19.12"/>
    </reaction>
</comment>
<accession>A0AAI8YR68</accession>